<accession>A0ACB8ANK3</accession>
<proteinExistence type="predicted"/>
<gene>
    <name evidence="1" type="ORF">BJ138DRAFT_478289</name>
</gene>
<keyword evidence="2" id="KW-1185">Reference proteome</keyword>
<dbReference type="Proteomes" id="UP000790377">
    <property type="component" value="Unassembled WGS sequence"/>
</dbReference>
<comment type="caution">
    <text evidence="1">The sequence shown here is derived from an EMBL/GenBank/DDBJ whole genome shotgun (WGS) entry which is preliminary data.</text>
</comment>
<evidence type="ECO:0000313" key="2">
    <source>
        <dbReference type="Proteomes" id="UP000790377"/>
    </source>
</evidence>
<reference evidence="1" key="1">
    <citation type="journal article" date="2021" name="New Phytol.">
        <title>Evolutionary innovations through gain and loss of genes in the ectomycorrhizal Boletales.</title>
        <authorList>
            <person name="Wu G."/>
            <person name="Miyauchi S."/>
            <person name="Morin E."/>
            <person name="Kuo A."/>
            <person name="Drula E."/>
            <person name="Varga T."/>
            <person name="Kohler A."/>
            <person name="Feng B."/>
            <person name="Cao Y."/>
            <person name="Lipzen A."/>
            <person name="Daum C."/>
            <person name="Hundley H."/>
            <person name="Pangilinan J."/>
            <person name="Johnson J."/>
            <person name="Barry K."/>
            <person name="LaButti K."/>
            <person name="Ng V."/>
            <person name="Ahrendt S."/>
            <person name="Min B."/>
            <person name="Choi I.G."/>
            <person name="Park H."/>
            <person name="Plett J.M."/>
            <person name="Magnuson J."/>
            <person name="Spatafora J.W."/>
            <person name="Nagy L.G."/>
            <person name="Henrissat B."/>
            <person name="Grigoriev I.V."/>
            <person name="Yang Z.L."/>
            <person name="Xu J."/>
            <person name="Martin F.M."/>
        </authorList>
    </citation>
    <scope>NUCLEOTIDE SEQUENCE</scope>
    <source>
        <strain evidence="1">ATCC 28755</strain>
    </source>
</reference>
<organism evidence="1 2">
    <name type="scientific">Hygrophoropsis aurantiaca</name>
    <dbReference type="NCBI Taxonomy" id="72124"/>
    <lineage>
        <taxon>Eukaryota</taxon>
        <taxon>Fungi</taxon>
        <taxon>Dikarya</taxon>
        <taxon>Basidiomycota</taxon>
        <taxon>Agaricomycotina</taxon>
        <taxon>Agaricomycetes</taxon>
        <taxon>Agaricomycetidae</taxon>
        <taxon>Boletales</taxon>
        <taxon>Coniophorineae</taxon>
        <taxon>Hygrophoropsidaceae</taxon>
        <taxon>Hygrophoropsis</taxon>
    </lineage>
</organism>
<name>A0ACB8ANK3_9AGAM</name>
<dbReference type="EMBL" id="MU267618">
    <property type="protein sequence ID" value="KAH7914132.1"/>
    <property type="molecule type" value="Genomic_DNA"/>
</dbReference>
<protein>
    <submittedName>
        <fullName evidence="1">Chaperonin 10-like protein</fullName>
    </submittedName>
</protein>
<sequence length="307" mass="33437">MVTSQTQTALWLENKKFTIGTKDVEHPGPGEILVKNIATSLNSIDWKIRDHGFYMITEYPAVIGAEGAGIVESIGKGVIGLIKGDQVFYQSSLLNRSATFQQFVVLPTHLAAKVPQTLSLEQAASIAVAVAPAALGFYGPKPRGFEYLAPWEEGGRNRYKDQPIIIMGGASSLGQFASSFKYEVAKITSAQIELAFDTISQADTQQTLYDILDSEGKMIVSTPPVMTRKDNDKKTVLFVNGTFFTPDTREFGSRFMAALARMIADGEITTPAIEIVPNGLNGVEVGLERLKSNTVSGKKLVIRPWET</sequence>
<evidence type="ECO:0000313" key="1">
    <source>
        <dbReference type="EMBL" id="KAH7914132.1"/>
    </source>
</evidence>